<organism evidence="2 3">
    <name type="scientific">Pedobacter boryungensis</name>
    <dbReference type="NCBI Taxonomy" id="869962"/>
    <lineage>
        <taxon>Bacteria</taxon>
        <taxon>Pseudomonadati</taxon>
        <taxon>Bacteroidota</taxon>
        <taxon>Sphingobacteriia</taxon>
        <taxon>Sphingobacteriales</taxon>
        <taxon>Sphingobacteriaceae</taxon>
        <taxon>Pedobacter</taxon>
    </lineage>
</organism>
<name>A0ABX2D891_9SPHI</name>
<accession>A0ABX2D891</accession>
<dbReference type="InterPro" id="IPR016181">
    <property type="entry name" value="Acyl_CoA_acyltransferase"/>
</dbReference>
<dbReference type="Gene3D" id="3.40.630.30">
    <property type="match status" value="1"/>
</dbReference>
<reference evidence="2 3" key="1">
    <citation type="submission" date="2020-05" db="EMBL/GenBank/DDBJ databases">
        <title>Description of Pedobacter foliorum sp. nov.</title>
        <authorList>
            <person name="Qi S."/>
            <person name="Carlier A."/>
            <person name="Cnockaert M."/>
            <person name="Vandamme P."/>
        </authorList>
    </citation>
    <scope>NUCLEOTIDE SEQUENCE [LARGE SCALE GENOMIC DNA]</scope>
    <source>
        <strain evidence="2 3">LMG 31300</strain>
    </source>
</reference>
<evidence type="ECO:0000313" key="3">
    <source>
        <dbReference type="Proteomes" id="UP000762110"/>
    </source>
</evidence>
<proteinExistence type="predicted"/>
<dbReference type="RefSeq" id="WP_173268397.1">
    <property type="nucleotide sequence ID" value="NZ_JABMKV010000001.1"/>
</dbReference>
<protein>
    <submittedName>
        <fullName evidence="2">GNAT family N-acetyltransferase</fullName>
    </submittedName>
</protein>
<dbReference type="EMBL" id="JABMKV010000001">
    <property type="protein sequence ID" value="NQX30195.1"/>
    <property type="molecule type" value="Genomic_DNA"/>
</dbReference>
<evidence type="ECO:0000259" key="1">
    <source>
        <dbReference type="PROSITE" id="PS51186"/>
    </source>
</evidence>
<comment type="caution">
    <text evidence="2">The sequence shown here is derived from an EMBL/GenBank/DDBJ whole genome shotgun (WGS) entry which is preliminary data.</text>
</comment>
<dbReference type="SUPFAM" id="SSF55729">
    <property type="entry name" value="Acyl-CoA N-acyltransferases (Nat)"/>
    <property type="match status" value="1"/>
</dbReference>
<feature type="domain" description="N-acetyltransferase" evidence="1">
    <location>
        <begin position="2"/>
        <end position="143"/>
    </location>
</feature>
<keyword evidence="3" id="KW-1185">Reference proteome</keyword>
<dbReference type="Pfam" id="PF13673">
    <property type="entry name" value="Acetyltransf_10"/>
    <property type="match status" value="1"/>
</dbReference>
<dbReference type="InterPro" id="IPR000182">
    <property type="entry name" value="GNAT_dom"/>
</dbReference>
<dbReference type="CDD" id="cd04301">
    <property type="entry name" value="NAT_SF"/>
    <property type="match status" value="1"/>
</dbReference>
<dbReference type="Proteomes" id="UP000762110">
    <property type="component" value="Unassembled WGS sequence"/>
</dbReference>
<dbReference type="PROSITE" id="PS51186">
    <property type="entry name" value="GNAT"/>
    <property type="match status" value="1"/>
</dbReference>
<sequence>MVKFIPLELTLGLRSKILRNGLPSEKCVFPTDEVEGAFHLAFYVDEEIACIASFFPNNYKDKKELGYQLRGMASDTMFAGKGYGSQLIKFAVEYIKNTNAQYVWCNARSSAVNFYKKLGFDLVSNEFEIAGVGPHYEMILNLY</sequence>
<gene>
    <name evidence="2" type="ORF">HQN85_00535</name>
</gene>
<evidence type="ECO:0000313" key="2">
    <source>
        <dbReference type="EMBL" id="NQX30195.1"/>
    </source>
</evidence>